<dbReference type="PANTHER" id="PTHR34220">
    <property type="entry name" value="SENSOR HISTIDINE KINASE YPDA"/>
    <property type="match status" value="1"/>
</dbReference>
<keyword evidence="6" id="KW-0418">Kinase</keyword>
<dbReference type="PROSITE" id="PS50885">
    <property type="entry name" value="HAMP"/>
    <property type="match status" value="1"/>
</dbReference>
<dbReference type="Gene3D" id="3.30.565.10">
    <property type="entry name" value="Histidine kinase-like ATPase, C-terminal domain"/>
    <property type="match status" value="1"/>
</dbReference>
<keyword evidence="4" id="KW-0812">Transmembrane</keyword>
<dbReference type="InterPro" id="IPR050640">
    <property type="entry name" value="Bact_2-comp_sensor_kinase"/>
</dbReference>
<proteinExistence type="predicted"/>
<reference evidence="7" key="1">
    <citation type="submission" date="2021-01" db="EMBL/GenBank/DDBJ databases">
        <title>Genome public.</title>
        <authorList>
            <person name="Liu C."/>
            <person name="Sun Q."/>
        </authorList>
    </citation>
    <scope>NUCLEOTIDE SEQUENCE [LARGE SCALE GENOMIC DNA]</scope>
    <source>
        <strain evidence="7">YIM B02505</strain>
    </source>
</reference>
<feature type="domain" description="HAMP" evidence="5">
    <location>
        <begin position="336"/>
        <end position="388"/>
    </location>
</feature>
<name>A0ABS1EKF8_9CLOT</name>
<dbReference type="Proteomes" id="UP000596739">
    <property type="component" value="Unassembled WGS sequence"/>
</dbReference>
<dbReference type="InterPro" id="IPR003660">
    <property type="entry name" value="HAMP_dom"/>
</dbReference>
<organism evidence="6 7">
    <name type="scientific">Clostridium yunnanense</name>
    <dbReference type="NCBI Taxonomy" id="2800325"/>
    <lineage>
        <taxon>Bacteria</taxon>
        <taxon>Bacillati</taxon>
        <taxon>Bacillota</taxon>
        <taxon>Clostridia</taxon>
        <taxon>Eubacteriales</taxon>
        <taxon>Clostridiaceae</taxon>
        <taxon>Clostridium</taxon>
    </lineage>
</organism>
<dbReference type="Gene3D" id="1.10.8.500">
    <property type="entry name" value="HAMP domain in histidine kinase"/>
    <property type="match status" value="1"/>
</dbReference>
<evidence type="ECO:0000256" key="3">
    <source>
        <dbReference type="ARBA" id="ARBA00022679"/>
    </source>
</evidence>
<feature type="transmembrane region" description="Helical" evidence="4">
    <location>
        <begin position="315"/>
        <end position="334"/>
    </location>
</feature>
<dbReference type="Gene3D" id="3.30.450.20">
    <property type="entry name" value="PAS domain"/>
    <property type="match status" value="1"/>
</dbReference>
<dbReference type="EMBL" id="JAENHN010000010">
    <property type="protein sequence ID" value="MBK1809851.1"/>
    <property type="molecule type" value="Genomic_DNA"/>
</dbReference>
<keyword evidence="4" id="KW-0472">Membrane</keyword>
<dbReference type="Pfam" id="PF06580">
    <property type="entry name" value="His_kinase"/>
    <property type="match status" value="1"/>
</dbReference>
<accession>A0ABS1EKF8</accession>
<dbReference type="PANTHER" id="PTHR34220:SF7">
    <property type="entry name" value="SENSOR HISTIDINE KINASE YPDA"/>
    <property type="match status" value="1"/>
</dbReference>
<keyword evidence="7" id="KW-1185">Reference proteome</keyword>
<gene>
    <name evidence="6" type="ORF">JHL18_04250</name>
</gene>
<keyword evidence="2" id="KW-0597">Phosphoprotein</keyword>
<keyword evidence="4" id="KW-1133">Transmembrane helix</keyword>
<evidence type="ECO:0000256" key="1">
    <source>
        <dbReference type="ARBA" id="ARBA00004370"/>
    </source>
</evidence>
<evidence type="ECO:0000313" key="7">
    <source>
        <dbReference type="Proteomes" id="UP000596739"/>
    </source>
</evidence>
<dbReference type="SMART" id="SM00304">
    <property type="entry name" value="HAMP"/>
    <property type="match status" value="1"/>
</dbReference>
<dbReference type="CDD" id="cd06225">
    <property type="entry name" value="HAMP"/>
    <property type="match status" value="1"/>
</dbReference>
<dbReference type="GO" id="GO:0016301">
    <property type="term" value="F:kinase activity"/>
    <property type="evidence" value="ECO:0007669"/>
    <property type="project" value="UniProtKB-KW"/>
</dbReference>
<dbReference type="Pfam" id="PF00672">
    <property type="entry name" value="HAMP"/>
    <property type="match status" value="1"/>
</dbReference>
<evidence type="ECO:0000256" key="4">
    <source>
        <dbReference type="SAM" id="Phobius"/>
    </source>
</evidence>
<dbReference type="InterPro" id="IPR010559">
    <property type="entry name" value="Sig_transdc_His_kin_internal"/>
</dbReference>
<evidence type="ECO:0000313" key="6">
    <source>
        <dbReference type="EMBL" id="MBK1809851.1"/>
    </source>
</evidence>
<protein>
    <submittedName>
        <fullName evidence="6">Sensor histidine kinase</fullName>
    </submittedName>
</protein>
<comment type="caution">
    <text evidence="6">The sequence shown here is derived from an EMBL/GenBank/DDBJ whole genome shotgun (WGS) entry which is preliminary data.</text>
</comment>
<evidence type="ECO:0000259" key="5">
    <source>
        <dbReference type="PROSITE" id="PS50885"/>
    </source>
</evidence>
<sequence>MNFNLLDKNKIRTAYFALSIKKRLIIYFILSIFIPTSIISLTVYNKSKNIISKKIDLSIEKNLDTISETMLQKIEIVDDISTLITYNSRILDMLSSPKDKSTVAIINEINELNKILDDYYLFGSSYVRGNELFPRIYMVDRQEYNQYNISDKVYDISNISDIDWYRCLPNEAFTIAGIDKIDSVNGNINTIKFARRLYRTDNVVNPYAALLTIDMRADYFDDILEKSKMTAGSSVFIIDDKKQPISKENVLVNDVIKNNDINLSGEGDSYHSYVENINGTKMLVSVKHIDKLKWNIVSISPVSELNSELTSFKEVMGLVILICTIIAVIAALVLSEDFSKPIAYMVKSMSNVKKGDFNVDLSYKRKDEFAFLISQYKDMMRQIEELIDKLYVSELRKNKAELKMKDAELKALLAQINPHFLYNTLDSINWLAIKHNVSDISSMVKNLSNFFRYSLNNGKNIISFSDEKIQVESYLQIQCAKFKKRLEYYIEFQPEINDCYTVKLILQPLVENAIMHGIEESGRAGFISIVGTVIDGEIEIKVSDNGLGADVDKLNKFLEDSSIKSKSLGIRNVNDRIKHFFGDDYGIKYYKNKNYGITAVLRLKIVKDVGDSNA</sequence>
<comment type="subcellular location">
    <subcellularLocation>
        <location evidence="1">Membrane</location>
    </subcellularLocation>
</comment>
<evidence type="ECO:0000256" key="2">
    <source>
        <dbReference type="ARBA" id="ARBA00022553"/>
    </source>
</evidence>
<dbReference type="SUPFAM" id="SSF55874">
    <property type="entry name" value="ATPase domain of HSP90 chaperone/DNA topoisomerase II/histidine kinase"/>
    <property type="match status" value="1"/>
</dbReference>
<keyword evidence="3" id="KW-0808">Transferase</keyword>
<feature type="transmembrane region" description="Helical" evidence="4">
    <location>
        <begin position="24"/>
        <end position="44"/>
    </location>
</feature>
<dbReference type="SUPFAM" id="SSF158472">
    <property type="entry name" value="HAMP domain-like"/>
    <property type="match status" value="1"/>
</dbReference>
<dbReference type="RefSeq" id="WP_200266466.1">
    <property type="nucleotide sequence ID" value="NZ_JAENHN010000010.1"/>
</dbReference>
<dbReference type="InterPro" id="IPR036890">
    <property type="entry name" value="HATPase_C_sf"/>
</dbReference>